<evidence type="ECO:0000256" key="1">
    <source>
        <dbReference type="SAM" id="MobiDB-lite"/>
    </source>
</evidence>
<dbReference type="Proteomes" id="UP001608902">
    <property type="component" value="Unassembled WGS sequence"/>
</dbReference>
<evidence type="ECO:0000313" key="2">
    <source>
        <dbReference type="EMBL" id="MFH4977879.1"/>
    </source>
</evidence>
<organism evidence="2 3">
    <name type="scientific">Gnathostoma spinigerum</name>
    <dbReference type="NCBI Taxonomy" id="75299"/>
    <lineage>
        <taxon>Eukaryota</taxon>
        <taxon>Metazoa</taxon>
        <taxon>Ecdysozoa</taxon>
        <taxon>Nematoda</taxon>
        <taxon>Chromadorea</taxon>
        <taxon>Rhabditida</taxon>
        <taxon>Spirurina</taxon>
        <taxon>Gnathostomatomorpha</taxon>
        <taxon>Gnathostomatoidea</taxon>
        <taxon>Gnathostomatidae</taxon>
        <taxon>Gnathostoma</taxon>
    </lineage>
</organism>
<dbReference type="SUPFAM" id="SSF48065">
    <property type="entry name" value="DBL homology domain (DH-domain)"/>
    <property type="match status" value="1"/>
</dbReference>
<dbReference type="InterPro" id="IPR035899">
    <property type="entry name" value="DBL_dom_sf"/>
</dbReference>
<reference evidence="2 3" key="1">
    <citation type="submission" date="2024-08" db="EMBL/GenBank/DDBJ databases">
        <title>Gnathostoma spinigerum genome.</title>
        <authorList>
            <person name="Gonzalez-Bertolin B."/>
            <person name="Monzon S."/>
            <person name="Zaballos A."/>
            <person name="Jimenez P."/>
            <person name="Dekumyoy P."/>
            <person name="Varona S."/>
            <person name="Cuesta I."/>
            <person name="Sumanam S."/>
            <person name="Adisakwattana P."/>
            <person name="Gasser R.B."/>
            <person name="Hernandez-Gonzalez A."/>
            <person name="Young N.D."/>
            <person name="Perteguer M.J."/>
        </authorList>
    </citation>
    <scope>NUCLEOTIDE SEQUENCE [LARGE SCALE GENOMIC DNA]</scope>
    <source>
        <strain evidence="2">AL3</strain>
        <tissue evidence="2">Liver</tissue>
    </source>
</reference>
<evidence type="ECO:0000313" key="3">
    <source>
        <dbReference type="Proteomes" id="UP001608902"/>
    </source>
</evidence>
<protein>
    <submittedName>
        <fullName evidence="2">Uncharacterized protein</fullName>
    </submittedName>
</protein>
<feature type="region of interest" description="Disordered" evidence="1">
    <location>
        <begin position="1"/>
        <end position="21"/>
    </location>
</feature>
<dbReference type="AlphaFoldDB" id="A0ABD6ECX5"/>
<accession>A0ABD6ECX5</accession>
<gene>
    <name evidence="2" type="ORF">AB6A40_004588</name>
</gene>
<name>A0ABD6ECX5_9BILA</name>
<dbReference type="EMBL" id="JBGFUD010002689">
    <property type="protein sequence ID" value="MFH4977879.1"/>
    <property type="molecule type" value="Genomic_DNA"/>
</dbReference>
<proteinExistence type="predicted"/>
<sequence>MTISSFDSAPERKRGFHSVGRSTSEVLDDHEMITSALTTSTYNCTSHENIKGPESVVSFSVMKEFLMSERTATSELHLLCKDFRRLFSSQMLNNSRTVDNVFDIITDLHTFHQSLSLDLEMNLEKW</sequence>
<comment type="caution">
    <text evidence="2">The sequence shown here is derived from an EMBL/GenBank/DDBJ whole genome shotgun (WGS) entry which is preliminary data.</text>
</comment>
<dbReference type="Gene3D" id="1.20.900.10">
    <property type="entry name" value="Dbl homology (DH) domain"/>
    <property type="match status" value="1"/>
</dbReference>
<keyword evidence="3" id="KW-1185">Reference proteome</keyword>